<evidence type="ECO:0000256" key="1">
    <source>
        <dbReference type="SAM" id="MobiDB-lite"/>
    </source>
</evidence>
<dbReference type="EMBL" id="CP144058">
    <property type="protein sequence ID" value="WWD20038.1"/>
    <property type="molecule type" value="Genomic_DNA"/>
</dbReference>
<accession>A0A5M6BPL7</accession>
<keyword evidence="3" id="KW-1185">Reference proteome</keyword>
<dbReference type="RefSeq" id="XP_031857766.1">
    <property type="nucleotide sequence ID" value="XM_032007907.1"/>
</dbReference>
<proteinExistence type="predicted"/>
<feature type="compositionally biased region" description="Low complexity" evidence="1">
    <location>
        <begin position="130"/>
        <end position="143"/>
    </location>
</feature>
<feature type="region of interest" description="Disordered" evidence="1">
    <location>
        <begin position="1"/>
        <end position="77"/>
    </location>
</feature>
<evidence type="ECO:0000313" key="2">
    <source>
        <dbReference type="EMBL" id="WWD20038.1"/>
    </source>
</evidence>
<feature type="compositionally biased region" description="Polar residues" evidence="1">
    <location>
        <begin position="1"/>
        <end position="30"/>
    </location>
</feature>
<reference evidence="2" key="1">
    <citation type="submission" date="2017-08" db="EMBL/GenBank/DDBJ databases">
        <authorList>
            <person name="Cuomo C."/>
            <person name="Billmyre B."/>
            <person name="Heitman J."/>
        </authorList>
    </citation>
    <scope>NUCLEOTIDE SEQUENCE</scope>
    <source>
        <strain evidence="2">CBS 12478</strain>
    </source>
</reference>
<name>A0A5M6BPL7_9TREE</name>
<dbReference type="GeneID" id="43592079"/>
<protein>
    <submittedName>
        <fullName evidence="2">Uncharacterized protein</fullName>
    </submittedName>
</protein>
<feature type="compositionally biased region" description="Polar residues" evidence="1">
    <location>
        <begin position="39"/>
        <end position="74"/>
    </location>
</feature>
<evidence type="ECO:0000313" key="3">
    <source>
        <dbReference type="Proteomes" id="UP000322225"/>
    </source>
</evidence>
<gene>
    <name evidence="2" type="ORF">CI109_104511</name>
</gene>
<sequence>MSTERTPTASLTGALDDTSSTGAKTNSDTFTELDDDKSNSSNTHTTTMIDTASDNLSTSPSIGQSHDQSLTNGRPSRETLLELLMNAHEPRWKVTCERPGYFTVITPKKGPAERNVTTAPETARDSAPGTASNTQTSTNASRE</sequence>
<dbReference type="AlphaFoldDB" id="A0A5M6BPL7"/>
<dbReference type="Proteomes" id="UP000322225">
    <property type="component" value="Chromosome 8"/>
</dbReference>
<dbReference type="KEGG" id="ksn:43592079"/>
<feature type="region of interest" description="Disordered" evidence="1">
    <location>
        <begin position="103"/>
        <end position="143"/>
    </location>
</feature>
<reference evidence="2" key="2">
    <citation type="submission" date="2024-01" db="EMBL/GenBank/DDBJ databases">
        <title>Comparative genomics of Cryptococcus and Kwoniella reveals pathogenesis evolution and contrasting modes of karyotype evolution via chromosome fusion or intercentromeric recombination.</title>
        <authorList>
            <person name="Coelho M.A."/>
            <person name="David-Palma M."/>
            <person name="Shea T."/>
            <person name="Bowers K."/>
            <person name="McGinley-Smith S."/>
            <person name="Mohammad A.W."/>
            <person name="Gnirke A."/>
            <person name="Yurkov A.M."/>
            <person name="Nowrousian M."/>
            <person name="Sun S."/>
            <person name="Cuomo C.A."/>
            <person name="Heitman J."/>
        </authorList>
    </citation>
    <scope>NUCLEOTIDE SEQUENCE</scope>
    <source>
        <strain evidence="2">CBS 12478</strain>
    </source>
</reference>
<organism evidence="2 3">
    <name type="scientific">Kwoniella shandongensis</name>
    <dbReference type="NCBI Taxonomy" id="1734106"/>
    <lineage>
        <taxon>Eukaryota</taxon>
        <taxon>Fungi</taxon>
        <taxon>Dikarya</taxon>
        <taxon>Basidiomycota</taxon>
        <taxon>Agaricomycotina</taxon>
        <taxon>Tremellomycetes</taxon>
        <taxon>Tremellales</taxon>
        <taxon>Cryptococcaceae</taxon>
        <taxon>Kwoniella</taxon>
    </lineage>
</organism>